<evidence type="ECO:0000313" key="2">
    <source>
        <dbReference type="Proteomes" id="UP000321353"/>
    </source>
</evidence>
<name>A0A5B9MCP1_9BACT</name>
<proteinExistence type="predicted"/>
<evidence type="ECO:0000313" key="1">
    <source>
        <dbReference type="EMBL" id="QEF98543.1"/>
    </source>
</evidence>
<keyword evidence="2" id="KW-1185">Reference proteome</keyword>
<dbReference type="Proteomes" id="UP000321353">
    <property type="component" value="Chromosome"/>
</dbReference>
<protein>
    <submittedName>
        <fullName evidence="1">Uncharacterized protein</fullName>
    </submittedName>
</protein>
<reference evidence="1 2" key="1">
    <citation type="submission" date="2019-02" db="EMBL/GenBank/DDBJ databases">
        <title>Planctomycetal bacteria perform biofilm scaping via a novel small molecule.</title>
        <authorList>
            <person name="Jeske O."/>
            <person name="Boedeker C."/>
            <person name="Wiegand S."/>
            <person name="Breitling P."/>
            <person name="Kallscheuer N."/>
            <person name="Jogler M."/>
            <person name="Rohde M."/>
            <person name="Petersen J."/>
            <person name="Medema M.H."/>
            <person name="Surup F."/>
            <person name="Jogler C."/>
        </authorList>
    </citation>
    <scope>NUCLEOTIDE SEQUENCE [LARGE SCALE GENOMIC DNA]</scope>
    <source>
        <strain evidence="1 2">Mal15</strain>
    </source>
</reference>
<organism evidence="1 2">
    <name type="scientific">Stieleria maiorica</name>
    <dbReference type="NCBI Taxonomy" id="2795974"/>
    <lineage>
        <taxon>Bacteria</taxon>
        <taxon>Pseudomonadati</taxon>
        <taxon>Planctomycetota</taxon>
        <taxon>Planctomycetia</taxon>
        <taxon>Pirellulales</taxon>
        <taxon>Pirellulaceae</taxon>
        <taxon>Stieleria</taxon>
    </lineage>
</organism>
<dbReference type="EMBL" id="CP036264">
    <property type="protein sequence ID" value="QEF98543.1"/>
    <property type="molecule type" value="Genomic_DNA"/>
</dbReference>
<dbReference type="AlphaFoldDB" id="A0A5B9MCP1"/>
<accession>A0A5B9MCP1</accession>
<dbReference type="KEGG" id="smam:Mal15_25950"/>
<sequence length="76" mass="9000">MMKYNLHWDWSIFLPPKSSYHSTPYIVSNQKKDGKLLLGSYCTRRYCPERCLLAWKSPSRWAWFTADGALETFSFS</sequence>
<gene>
    <name evidence="1" type="ORF">Mal15_25950</name>
</gene>